<dbReference type="HOGENOM" id="CLU_023132_2_1_1"/>
<feature type="transmembrane region" description="Helical" evidence="6">
    <location>
        <begin position="393"/>
        <end position="414"/>
    </location>
</feature>
<keyword evidence="2 6" id="KW-0812">Transmembrane</keyword>
<comment type="subcellular location">
    <subcellularLocation>
        <location evidence="1">Membrane</location>
        <topology evidence="1">Multi-pass membrane protein</topology>
    </subcellularLocation>
</comment>
<feature type="compositionally biased region" description="Basic and acidic residues" evidence="5">
    <location>
        <begin position="445"/>
        <end position="460"/>
    </location>
</feature>
<accession>S8DSQ0</accession>
<feature type="transmembrane region" description="Helical" evidence="6">
    <location>
        <begin position="74"/>
        <end position="90"/>
    </location>
</feature>
<name>S8DSQ0_FOMSC</name>
<keyword evidence="3 6" id="KW-1133">Transmembrane helix</keyword>
<feature type="transmembrane region" description="Helical" evidence="6">
    <location>
        <begin position="168"/>
        <end position="186"/>
    </location>
</feature>
<proteinExistence type="predicted"/>
<dbReference type="Pfam" id="PF07690">
    <property type="entry name" value="MFS_1"/>
    <property type="match status" value="1"/>
</dbReference>
<evidence type="ECO:0000256" key="2">
    <source>
        <dbReference type="ARBA" id="ARBA00022692"/>
    </source>
</evidence>
<gene>
    <name evidence="7" type="ORF">FOMPIDRAFT_58415</name>
</gene>
<dbReference type="EMBL" id="KE504192">
    <property type="protein sequence ID" value="EPS96236.1"/>
    <property type="molecule type" value="Genomic_DNA"/>
</dbReference>
<dbReference type="AlphaFoldDB" id="S8DSQ0"/>
<dbReference type="PANTHER" id="PTHR10924:SF6">
    <property type="entry name" value="SOLUTE CARRIER FAMILY 49 MEMBER A3"/>
    <property type="match status" value="1"/>
</dbReference>
<evidence type="ECO:0000256" key="5">
    <source>
        <dbReference type="SAM" id="MobiDB-lite"/>
    </source>
</evidence>
<dbReference type="eggNOG" id="KOG2563">
    <property type="taxonomic scope" value="Eukaryota"/>
</dbReference>
<dbReference type="GO" id="GO:0022857">
    <property type="term" value="F:transmembrane transporter activity"/>
    <property type="evidence" value="ECO:0007669"/>
    <property type="project" value="InterPro"/>
</dbReference>
<evidence type="ECO:0008006" key="9">
    <source>
        <dbReference type="Google" id="ProtNLM"/>
    </source>
</evidence>
<evidence type="ECO:0000256" key="6">
    <source>
        <dbReference type="SAM" id="Phobius"/>
    </source>
</evidence>
<feature type="transmembrane region" description="Helical" evidence="6">
    <location>
        <begin position="7"/>
        <end position="26"/>
    </location>
</feature>
<keyword evidence="8" id="KW-1185">Reference proteome</keyword>
<dbReference type="Gene3D" id="1.20.1250.20">
    <property type="entry name" value="MFS general substrate transporter like domains"/>
    <property type="match status" value="2"/>
</dbReference>
<feature type="transmembrane region" description="Helical" evidence="6">
    <location>
        <begin position="362"/>
        <end position="381"/>
    </location>
</feature>
<dbReference type="InterPro" id="IPR036259">
    <property type="entry name" value="MFS_trans_sf"/>
</dbReference>
<dbReference type="InterPro" id="IPR011701">
    <property type="entry name" value="MFS"/>
</dbReference>
<keyword evidence="4 6" id="KW-0472">Membrane</keyword>
<dbReference type="PANTHER" id="PTHR10924">
    <property type="entry name" value="MAJOR FACILITATOR SUPERFAMILY PROTEIN-RELATED"/>
    <property type="match status" value="1"/>
</dbReference>
<evidence type="ECO:0000256" key="4">
    <source>
        <dbReference type="ARBA" id="ARBA00023136"/>
    </source>
</evidence>
<feature type="transmembrane region" description="Helical" evidence="6">
    <location>
        <begin position="139"/>
        <end position="162"/>
    </location>
</feature>
<reference evidence="7 8" key="1">
    <citation type="journal article" date="2012" name="Science">
        <title>The Paleozoic origin of enzymatic lignin decomposition reconstructed from 31 fungal genomes.</title>
        <authorList>
            <person name="Floudas D."/>
            <person name="Binder M."/>
            <person name="Riley R."/>
            <person name="Barry K."/>
            <person name="Blanchette R.A."/>
            <person name="Henrissat B."/>
            <person name="Martinez A.T."/>
            <person name="Otillar R."/>
            <person name="Spatafora J.W."/>
            <person name="Yadav J.S."/>
            <person name="Aerts A."/>
            <person name="Benoit I."/>
            <person name="Boyd A."/>
            <person name="Carlson A."/>
            <person name="Copeland A."/>
            <person name="Coutinho P.M."/>
            <person name="de Vries R.P."/>
            <person name="Ferreira P."/>
            <person name="Findley K."/>
            <person name="Foster B."/>
            <person name="Gaskell J."/>
            <person name="Glotzer D."/>
            <person name="Gorecki P."/>
            <person name="Heitman J."/>
            <person name="Hesse C."/>
            <person name="Hori C."/>
            <person name="Igarashi K."/>
            <person name="Jurgens J.A."/>
            <person name="Kallen N."/>
            <person name="Kersten P."/>
            <person name="Kohler A."/>
            <person name="Kuees U."/>
            <person name="Kumar T.K.A."/>
            <person name="Kuo A."/>
            <person name="LaButti K."/>
            <person name="Larrondo L.F."/>
            <person name="Lindquist E."/>
            <person name="Ling A."/>
            <person name="Lombard V."/>
            <person name="Lucas S."/>
            <person name="Lundell T."/>
            <person name="Martin R."/>
            <person name="McLaughlin D.J."/>
            <person name="Morgenstern I."/>
            <person name="Morin E."/>
            <person name="Murat C."/>
            <person name="Nagy L.G."/>
            <person name="Nolan M."/>
            <person name="Ohm R.A."/>
            <person name="Patyshakuliyeva A."/>
            <person name="Rokas A."/>
            <person name="Ruiz-Duenas F.J."/>
            <person name="Sabat G."/>
            <person name="Salamov A."/>
            <person name="Samejima M."/>
            <person name="Schmutz J."/>
            <person name="Slot J.C."/>
            <person name="St John F."/>
            <person name="Stenlid J."/>
            <person name="Sun H."/>
            <person name="Sun S."/>
            <person name="Syed K."/>
            <person name="Tsang A."/>
            <person name="Wiebenga A."/>
            <person name="Young D."/>
            <person name="Pisabarro A."/>
            <person name="Eastwood D.C."/>
            <person name="Martin F."/>
            <person name="Cullen D."/>
            <person name="Grigoriev I.V."/>
            <person name="Hibbett D.S."/>
        </authorList>
    </citation>
    <scope>NUCLEOTIDE SEQUENCE</scope>
    <source>
        <strain evidence="8">FP-58527</strain>
    </source>
</reference>
<evidence type="ECO:0000313" key="7">
    <source>
        <dbReference type="EMBL" id="EPS96236.1"/>
    </source>
</evidence>
<dbReference type="SUPFAM" id="SSF103473">
    <property type="entry name" value="MFS general substrate transporter"/>
    <property type="match status" value="1"/>
</dbReference>
<evidence type="ECO:0000256" key="1">
    <source>
        <dbReference type="ARBA" id="ARBA00004141"/>
    </source>
</evidence>
<feature type="transmembrane region" description="Helical" evidence="6">
    <location>
        <begin position="232"/>
        <end position="257"/>
    </location>
</feature>
<feature type="transmembrane region" description="Helical" evidence="6">
    <location>
        <begin position="102"/>
        <end position="127"/>
    </location>
</feature>
<dbReference type="InParanoid" id="S8DSQ0"/>
<feature type="transmembrane region" description="Helical" evidence="6">
    <location>
        <begin position="325"/>
        <end position="350"/>
    </location>
</feature>
<dbReference type="InterPro" id="IPR049680">
    <property type="entry name" value="FLVCR1-2_SLC49-like"/>
</dbReference>
<evidence type="ECO:0000313" key="8">
    <source>
        <dbReference type="Proteomes" id="UP000015241"/>
    </source>
</evidence>
<dbReference type="GO" id="GO:0016020">
    <property type="term" value="C:membrane"/>
    <property type="evidence" value="ECO:0007669"/>
    <property type="project" value="UniProtKB-SubCell"/>
</dbReference>
<feature type="transmembrane region" description="Helical" evidence="6">
    <location>
        <begin position="269"/>
        <end position="289"/>
    </location>
</feature>
<evidence type="ECO:0000256" key="3">
    <source>
        <dbReference type="ARBA" id="ARBA00022989"/>
    </source>
</evidence>
<feature type="transmembrane region" description="Helical" evidence="6">
    <location>
        <begin position="301"/>
        <end position="319"/>
    </location>
</feature>
<organism evidence="7 8">
    <name type="scientific">Fomitopsis schrenkii</name>
    <name type="common">Brown rot fungus</name>
    <dbReference type="NCBI Taxonomy" id="2126942"/>
    <lineage>
        <taxon>Eukaryota</taxon>
        <taxon>Fungi</taxon>
        <taxon>Dikarya</taxon>
        <taxon>Basidiomycota</taxon>
        <taxon>Agaricomycotina</taxon>
        <taxon>Agaricomycetes</taxon>
        <taxon>Polyporales</taxon>
        <taxon>Fomitopsis</taxon>
    </lineage>
</organism>
<protein>
    <recommendedName>
        <fullName evidence="9">Major facilitator superfamily (MFS) profile domain-containing protein</fullName>
    </recommendedName>
</protein>
<feature type="transmembrane region" description="Helical" evidence="6">
    <location>
        <begin position="46"/>
        <end position="67"/>
    </location>
</feature>
<sequence length="501" mass="53960">MYKRRWIGVVAIIILNIVAGMSLVWFGPIADDTVHKFQFTLDEVNWLGNCINIVYLPAPVIVPWLYGRLGLRKTCWLGAIIFVASGWIRYAGTAHGIGRGGAYALIIIGQILSGVAQPIFQVLIPGYSEKWFNLRQRTTATMLMSISNPIGVAIGQLISPLVGPPNQGLLVLAIIYSASAPCVLLVQDAPPTPPTRAAGQRNPSFMSLVRAMAGREPRDRTTYMTTRQRIDFAVMSLLFGVLVAAISAFSILSSQWLQPYGYSDTISGLMGATLLLVGIVTTAMTAPLFDRVFTNHLAITIKVLCPFLGGAWLALIWAVRAGDTGGLFAIMAIIGATSLTMLPVAIELAVELTRNADGSSAILWASANLFSIIFVLAEGALRSGHRAEPPHNMHGAIIFQGAFVFASVSMIFLVEGKQTRRAADEQAQLARTQSRGHELAGVQRRSLESMKDEKKADNLENPRSPVTVRAVCVDERASESTIMETRISASTAGHSGGGGGW</sequence>
<dbReference type="OrthoDB" id="422206at2759"/>
<dbReference type="Proteomes" id="UP000015241">
    <property type="component" value="Unassembled WGS sequence"/>
</dbReference>
<feature type="region of interest" description="Disordered" evidence="5">
    <location>
        <begin position="424"/>
        <end position="463"/>
    </location>
</feature>